<organism evidence="2 3">
    <name type="scientific">Parambassis ranga</name>
    <name type="common">Indian glassy fish</name>
    <dbReference type="NCBI Taxonomy" id="210632"/>
    <lineage>
        <taxon>Eukaryota</taxon>
        <taxon>Metazoa</taxon>
        <taxon>Chordata</taxon>
        <taxon>Craniata</taxon>
        <taxon>Vertebrata</taxon>
        <taxon>Euteleostomi</taxon>
        <taxon>Actinopterygii</taxon>
        <taxon>Neopterygii</taxon>
        <taxon>Teleostei</taxon>
        <taxon>Neoteleostei</taxon>
        <taxon>Acanthomorphata</taxon>
        <taxon>Ovalentaria</taxon>
        <taxon>Ambassidae</taxon>
        <taxon>Parambassis</taxon>
    </lineage>
</organism>
<keyword evidence="2" id="KW-1185">Reference proteome</keyword>
<gene>
    <name evidence="3" type="primary">cdca3</name>
</gene>
<dbReference type="Proteomes" id="UP000515145">
    <property type="component" value="Chromosome 16"/>
</dbReference>
<keyword evidence="3" id="KW-0131">Cell cycle</keyword>
<proteinExistence type="predicted"/>
<reference evidence="3" key="1">
    <citation type="submission" date="2025-08" db="UniProtKB">
        <authorList>
            <consortium name="RefSeq"/>
        </authorList>
    </citation>
    <scope>IDENTIFICATION</scope>
</reference>
<evidence type="ECO:0000313" key="3">
    <source>
        <dbReference type="RefSeq" id="XP_028280272.1"/>
    </source>
</evidence>
<dbReference type="GO" id="GO:0051301">
    <property type="term" value="P:cell division"/>
    <property type="evidence" value="ECO:0007669"/>
    <property type="project" value="UniProtKB-KW"/>
</dbReference>
<dbReference type="AlphaFoldDB" id="A0A6P7JTZ4"/>
<evidence type="ECO:0000313" key="2">
    <source>
        <dbReference type="Proteomes" id="UP000515145"/>
    </source>
</evidence>
<dbReference type="InterPro" id="IPR038832">
    <property type="entry name" value="CDCA3"/>
</dbReference>
<dbReference type="OrthoDB" id="6337960at2759"/>
<accession>A0A6P7JTZ4</accession>
<protein>
    <submittedName>
        <fullName evidence="3">Cell division cycle-associated protein 3</fullName>
    </submittedName>
</protein>
<feature type="compositionally biased region" description="Basic and acidic residues" evidence="1">
    <location>
        <begin position="406"/>
        <end position="429"/>
    </location>
</feature>
<feature type="region of interest" description="Disordered" evidence="1">
    <location>
        <begin position="333"/>
        <end position="352"/>
    </location>
</feature>
<feature type="region of interest" description="Disordered" evidence="1">
    <location>
        <begin position="360"/>
        <end position="429"/>
    </location>
</feature>
<dbReference type="PANTHER" id="PTHR34756:SF1">
    <property type="entry name" value="CELL DIVISION CYCLE-ASSOCIATED PROTEIN 3"/>
    <property type="match status" value="1"/>
</dbReference>
<dbReference type="RefSeq" id="XP_028280272.1">
    <property type="nucleotide sequence ID" value="XM_028424471.1"/>
</dbReference>
<feature type="region of interest" description="Disordered" evidence="1">
    <location>
        <begin position="258"/>
        <end position="278"/>
    </location>
</feature>
<feature type="region of interest" description="Disordered" evidence="1">
    <location>
        <begin position="1"/>
        <end position="42"/>
    </location>
</feature>
<name>A0A6P7JTZ4_9TELE</name>
<keyword evidence="3" id="KW-0132">Cell division</keyword>
<sequence>MGSSESKTSTSAAAKPEPASKKSRVAHLIDPRSPSAGFDRTPIQVGELESKKSAEVKSECPVVLGDPRSPTIGIARTPVREVMRATVGSLARRLGMLFHNEAEGKAFGGPQKPFTDAVEEEDFGAEEQASMEPLLTPQLYRNFGSLAEHANLLATPVLPPLQSTGDSSPFVLLEDPQVEVEIQAEVDLSLEEAEEARESPLHKRLSMSLITCHEGATASHVFAEVHSESTTPEPSVGVEPLKDGVDHSYALPVITVQSSPTTEVTPEQPEEAEKLPSAEEPIEFIKISPSEVPAVPSLEQTQVCQGIRCPTFDLKSPSQVVFKPQWLGKSFGATGAKPRGVQGRAGKGGSSPLAVRVAIKNVTNENKGQPGKLKQKGTEGRSPLQILKKTNSPREQRSQVKLKVSTPDRQRLGQMDRRVLAVSLDKENR</sequence>
<dbReference type="InParanoid" id="A0A6P7JTZ4"/>
<dbReference type="CTD" id="83461"/>
<evidence type="ECO:0000256" key="1">
    <source>
        <dbReference type="SAM" id="MobiDB-lite"/>
    </source>
</evidence>
<dbReference type="PANTHER" id="PTHR34756">
    <property type="entry name" value="CELL DIVISION CYCLE-ASSOCIATED PROTEIN 3"/>
    <property type="match status" value="1"/>
</dbReference>
<dbReference type="GeneID" id="114447920"/>
<feature type="compositionally biased region" description="Low complexity" evidence="1">
    <location>
        <begin position="1"/>
        <end position="17"/>
    </location>
</feature>